<dbReference type="OrthoDB" id="9807064at2"/>
<evidence type="ECO:0000256" key="2">
    <source>
        <dbReference type="ARBA" id="ARBA00022741"/>
    </source>
</evidence>
<dbReference type="Proteomes" id="UP000050488">
    <property type="component" value="Unassembled WGS sequence"/>
</dbReference>
<dbReference type="InterPro" id="IPR004408">
    <property type="entry name" value="Biotin_CoA_COase_ligase"/>
</dbReference>
<sequence>MDEELLREHLGNAAAAYAQLRVVAQTGSTNADLLAQADAPDRSVLIARHQTAGRGRLDRHWEGVPDKQIAVSVLYKPGIKLVDRLGLLPLAVGVAVTDVVPQAGLKWPNDALIEGKKICGILVEAADLDSAPRVVVGCGLNLSLSKEELPVAHATSLMLEGIDHDPARVAAALLEALENRVQQWYQGAPELLRDYRSRCTTLGQAVCVERWGEHIEGRAVDISPTGALLVETAEGRQEFSAGDVTHLRPAT</sequence>
<dbReference type="GO" id="GO:0005737">
    <property type="term" value="C:cytoplasm"/>
    <property type="evidence" value="ECO:0007669"/>
    <property type="project" value="TreeGrafter"/>
</dbReference>
<feature type="domain" description="BPL/LPL catalytic" evidence="6">
    <location>
        <begin position="1"/>
        <end position="185"/>
    </location>
</feature>
<keyword evidence="3" id="KW-0067">ATP-binding</keyword>
<keyword evidence="2" id="KW-0547">Nucleotide-binding</keyword>
<dbReference type="InterPro" id="IPR003142">
    <property type="entry name" value="BPL_C"/>
</dbReference>
<evidence type="ECO:0000259" key="6">
    <source>
        <dbReference type="PROSITE" id="PS51733"/>
    </source>
</evidence>
<comment type="caution">
    <text evidence="7">The sequence shown here is derived from an EMBL/GenBank/DDBJ whole genome shotgun (WGS) entry which is preliminary data.</text>
</comment>
<dbReference type="PROSITE" id="PS51733">
    <property type="entry name" value="BPL_LPL_CATALYTIC"/>
    <property type="match status" value="1"/>
</dbReference>
<evidence type="ECO:0000313" key="7">
    <source>
        <dbReference type="EMBL" id="KQB87524.1"/>
    </source>
</evidence>
<dbReference type="CDD" id="cd16442">
    <property type="entry name" value="BPL"/>
    <property type="match status" value="1"/>
</dbReference>
<dbReference type="SUPFAM" id="SSF55681">
    <property type="entry name" value="Class II aaRS and biotin synthetases"/>
    <property type="match status" value="1"/>
</dbReference>
<dbReference type="STRING" id="1544413.Clow_00583"/>
<evidence type="ECO:0000313" key="8">
    <source>
        <dbReference type="Proteomes" id="UP000050488"/>
    </source>
</evidence>
<proteinExistence type="predicted"/>
<keyword evidence="1 7" id="KW-0436">Ligase</keyword>
<keyword evidence="8" id="KW-1185">Reference proteome</keyword>
<dbReference type="InterPro" id="IPR045864">
    <property type="entry name" value="aa-tRNA-synth_II/BPL/LPL"/>
</dbReference>
<dbReference type="PANTHER" id="PTHR12835">
    <property type="entry name" value="BIOTIN PROTEIN LIGASE"/>
    <property type="match status" value="1"/>
</dbReference>
<dbReference type="EMBL" id="LKEV01000001">
    <property type="protein sequence ID" value="KQB87524.1"/>
    <property type="molecule type" value="Genomic_DNA"/>
</dbReference>
<evidence type="ECO:0000256" key="4">
    <source>
        <dbReference type="ARBA" id="ARBA00023267"/>
    </source>
</evidence>
<accession>A0A0Q0YYS7</accession>
<evidence type="ECO:0000256" key="5">
    <source>
        <dbReference type="ARBA" id="ARBA00024227"/>
    </source>
</evidence>
<dbReference type="PATRIC" id="fig|1544413.3.peg.588"/>
<dbReference type="GO" id="GO:0004077">
    <property type="term" value="F:biotin--[biotin carboxyl-carrier protein] ligase activity"/>
    <property type="evidence" value="ECO:0007669"/>
    <property type="project" value="UniProtKB-EC"/>
</dbReference>
<keyword evidence="4" id="KW-0092">Biotin</keyword>
<dbReference type="InterPro" id="IPR004143">
    <property type="entry name" value="BPL_LPL_catalytic"/>
</dbReference>
<evidence type="ECO:0000256" key="1">
    <source>
        <dbReference type="ARBA" id="ARBA00022598"/>
    </source>
</evidence>
<dbReference type="PANTHER" id="PTHR12835:SF5">
    <property type="entry name" value="BIOTIN--PROTEIN LIGASE"/>
    <property type="match status" value="1"/>
</dbReference>
<dbReference type="EC" id="6.3.4.15" evidence="5"/>
<dbReference type="Gene3D" id="2.30.30.100">
    <property type="match status" value="1"/>
</dbReference>
<dbReference type="InterPro" id="IPR008988">
    <property type="entry name" value="Transcriptional_repressor_C"/>
</dbReference>
<gene>
    <name evidence="7" type="primary">birA</name>
    <name evidence="7" type="ORF">Clow_00583</name>
</gene>
<reference evidence="7 8" key="1">
    <citation type="submission" date="2015-10" db="EMBL/GenBank/DDBJ databases">
        <title>Corynebacteirum lowii and Corynebacterium oculi species nova, derived from human clinical disease and and emended description of Corynebacterium mastiditis.</title>
        <authorList>
            <person name="Bernard K."/>
            <person name="Pacheco A.L."/>
            <person name="Mcdougall C."/>
            <person name="Burtx T."/>
            <person name="Weibe D."/>
            <person name="Tyler S."/>
            <person name="Olson A.B."/>
            <person name="Cnockaert M."/>
            <person name="Eguchi H."/>
            <person name="Kuwahara T."/>
            <person name="Nakayama-Imaohji H."/>
            <person name="Boudewijins M."/>
            <person name="Van Hoecke F."/>
            <person name="Bernier A.-M."/>
            <person name="Vandamme P."/>
        </authorList>
    </citation>
    <scope>NUCLEOTIDE SEQUENCE [LARGE SCALE GENOMIC DNA]</scope>
    <source>
        <strain evidence="7 8">NML 130206</strain>
    </source>
</reference>
<dbReference type="Pfam" id="PF03099">
    <property type="entry name" value="BPL_LplA_LipB"/>
    <property type="match status" value="1"/>
</dbReference>
<protein>
    <recommendedName>
        <fullName evidence="5">biotin--[biotin carboxyl-carrier protein] ligase</fullName>
        <ecNumber evidence="5">6.3.4.15</ecNumber>
    </recommendedName>
</protein>
<dbReference type="AlphaFoldDB" id="A0A0Q0YYS7"/>
<dbReference type="SUPFAM" id="SSF50037">
    <property type="entry name" value="C-terminal domain of transcriptional repressors"/>
    <property type="match status" value="1"/>
</dbReference>
<organism evidence="7 8">
    <name type="scientific">Corynebacterium lowii</name>
    <dbReference type="NCBI Taxonomy" id="1544413"/>
    <lineage>
        <taxon>Bacteria</taxon>
        <taxon>Bacillati</taxon>
        <taxon>Actinomycetota</taxon>
        <taxon>Actinomycetes</taxon>
        <taxon>Mycobacteriales</taxon>
        <taxon>Corynebacteriaceae</taxon>
        <taxon>Corynebacterium</taxon>
    </lineage>
</organism>
<evidence type="ECO:0000256" key="3">
    <source>
        <dbReference type="ARBA" id="ARBA00022840"/>
    </source>
</evidence>
<dbReference type="RefSeq" id="WP_055176326.1">
    <property type="nucleotide sequence ID" value="NZ_JAUSQY010000001.1"/>
</dbReference>
<name>A0A0Q0YYS7_9CORY</name>
<dbReference type="GO" id="GO:0005524">
    <property type="term" value="F:ATP binding"/>
    <property type="evidence" value="ECO:0007669"/>
    <property type="project" value="UniProtKB-KW"/>
</dbReference>
<dbReference type="Gene3D" id="3.30.930.10">
    <property type="entry name" value="Bira Bifunctional Protein, Domain 2"/>
    <property type="match status" value="1"/>
</dbReference>
<dbReference type="Pfam" id="PF02237">
    <property type="entry name" value="BPL_C"/>
    <property type="match status" value="1"/>
</dbReference>
<dbReference type="NCBIfam" id="TIGR00121">
    <property type="entry name" value="birA_ligase"/>
    <property type="match status" value="1"/>
</dbReference>